<gene>
    <name evidence="2" type="ORF">KAR29_04395</name>
</gene>
<feature type="transmembrane region" description="Helical" evidence="1">
    <location>
        <begin position="63"/>
        <end position="89"/>
    </location>
</feature>
<organism evidence="2 3">
    <name type="scientific">Aminithiophilus ramosus</name>
    <dbReference type="NCBI Taxonomy" id="3029084"/>
    <lineage>
        <taxon>Bacteria</taxon>
        <taxon>Thermotogati</taxon>
        <taxon>Synergistota</taxon>
        <taxon>Synergistia</taxon>
        <taxon>Synergistales</taxon>
        <taxon>Aminithiophilaceae</taxon>
        <taxon>Aminithiophilus</taxon>
    </lineage>
</organism>
<evidence type="ECO:0000256" key="1">
    <source>
        <dbReference type="SAM" id="Phobius"/>
    </source>
</evidence>
<feature type="transmembrane region" description="Helical" evidence="1">
    <location>
        <begin position="251"/>
        <end position="270"/>
    </location>
</feature>
<dbReference type="KEGG" id="aram:KAR29_04395"/>
<feature type="transmembrane region" description="Helical" evidence="1">
    <location>
        <begin position="101"/>
        <end position="121"/>
    </location>
</feature>
<dbReference type="InterPro" id="IPR018710">
    <property type="entry name" value="DUF2232"/>
</dbReference>
<dbReference type="AlphaFoldDB" id="A0A9Q7EY56"/>
<dbReference type="PANTHER" id="PTHR41324">
    <property type="entry name" value="MEMBRANE PROTEIN-RELATED"/>
    <property type="match status" value="1"/>
</dbReference>
<keyword evidence="1" id="KW-0812">Transmembrane</keyword>
<feature type="transmembrane region" description="Helical" evidence="1">
    <location>
        <begin position="282"/>
        <end position="306"/>
    </location>
</feature>
<dbReference type="Proteomes" id="UP000671879">
    <property type="component" value="Chromosome"/>
</dbReference>
<evidence type="ECO:0000313" key="3">
    <source>
        <dbReference type="Proteomes" id="UP000671879"/>
    </source>
</evidence>
<dbReference type="PANTHER" id="PTHR41324:SF1">
    <property type="entry name" value="DUF2232 DOMAIN-CONTAINING PROTEIN"/>
    <property type="match status" value="1"/>
</dbReference>
<dbReference type="RefSeq" id="WP_274374420.1">
    <property type="nucleotide sequence ID" value="NZ_CP072943.1"/>
</dbReference>
<dbReference type="Pfam" id="PF09991">
    <property type="entry name" value="DUF2232"/>
    <property type="match status" value="1"/>
</dbReference>
<sequence length="314" mass="34159">MSPTRALVEASLLVSLAVVLFAASHYLPVVGLLVSLVCPAPLVVLGLRHDLKRALLGTFTATLLTAALLGVVTSLFFLLGFGILGIGLGYLARRCKSGSEVILYGLVISLASKLALMAILIKMTGMNPFSLDGAALEESLDGVVRLYGTVGLPTQSLEAMREQFRSMVALLPRIFPTLLVMASAMDCFLSYVISGAIVRRLGGFSLPPLPAFSQWRFPKSVFWALLASMGLQLLGPSLGEFAVEAGLNLRLLVSMLFFFQGLSVVWFYLVSRKMVAPLRYAVVFLLAFVPFLSQIVLVLGVVDIWYDLRNRLRR</sequence>
<evidence type="ECO:0000313" key="2">
    <source>
        <dbReference type="EMBL" id="QTX33145.1"/>
    </source>
</evidence>
<dbReference type="EMBL" id="CP072943">
    <property type="protein sequence ID" value="QTX33145.1"/>
    <property type="molecule type" value="Genomic_DNA"/>
</dbReference>
<proteinExistence type="predicted"/>
<keyword evidence="1" id="KW-1133">Transmembrane helix</keyword>
<protein>
    <submittedName>
        <fullName evidence="2">YybS family protein</fullName>
    </submittedName>
</protein>
<accession>A0A9Q7EY56</accession>
<keyword evidence="1" id="KW-0472">Membrane</keyword>
<name>A0A9Q7EY56_9BACT</name>
<keyword evidence="3" id="KW-1185">Reference proteome</keyword>
<reference evidence="3" key="1">
    <citation type="submission" date="2021-04" db="EMBL/GenBank/DDBJ databases">
        <title>A novel Synergistetes isolate from a pyrite-forming mixed culture.</title>
        <authorList>
            <person name="Bunk B."/>
            <person name="Sproer C."/>
            <person name="Spring S."/>
            <person name="Pester M."/>
        </authorList>
    </citation>
    <scope>NUCLEOTIDE SEQUENCE [LARGE SCALE GENOMIC DNA]</scope>
    <source>
        <strain evidence="3">J.5.4.2-T.3.5.2</strain>
    </source>
</reference>
<feature type="transmembrane region" description="Helical" evidence="1">
    <location>
        <begin position="174"/>
        <end position="199"/>
    </location>
</feature>